<accession>A0A318TPY4</accession>
<name>A0A318TPY4_9BACL</name>
<keyword evidence="2" id="KW-1185">Reference proteome</keyword>
<dbReference type="AlphaFoldDB" id="A0A318TPY4"/>
<evidence type="ECO:0000313" key="2">
    <source>
        <dbReference type="Proteomes" id="UP000247416"/>
    </source>
</evidence>
<organism evidence="1 2">
    <name type="scientific">Ureibacillus chungkukjangi</name>
    <dbReference type="NCBI Taxonomy" id="1202712"/>
    <lineage>
        <taxon>Bacteria</taxon>
        <taxon>Bacillati</taxon>
        <taxon>Bacillota</taxon>
        <taxon>Bacilli</taxon>
        <taxon>Bacillales</taxon>
        <taxon>Caryophanaceae</taxon>
        <taxon>Ureibacillus</taxon>
    </lineage>
</organism>
<gene>
    <name evidence="1" type="ORF">BJ095_12623</name>
</gene>
<dbReference type="Proteomes" id="UP000247416">
    <property type="component" value="Unassembled WGS sequence"/>
</dbReference>
<dbReference type="EMBL" id="QJTJ01000026">
    <property type="protein sequence ID" value="PYF03995.1"/>
    <property type="molecule type" value="Genomic_DNA"/>
</dbReference>
<sequence>MQDYYNDNYLYNLIASTILAVGMTNELKQDESGINMTYNFISNCVGFDAERLVEAWQEIEAAIPFEQYVRALTMHELGHAIDREALQKSLDRTLEIMEIKKNHSDVELYTNEHLLGIILEEHEMNIVFEETAWQNAKQLNEAVQMIDEVTFELIKNQSLATYKNLYKEDLSIYSLVKEKSLQSV</sequence>
<proteinExistence type="predicted"/>
<evidence type="ECO:0000313" key="1">
    <source>
        <dbReference type="EMBL" id="PYF03995.1"/>
    </source>
</evidence>
<dbReference type="OrthoDB" id="2449993at2"/>
<protein>
    <recommendedName>
        <fullName evidence="3">Integrase</fullName>
    </recommendedName>
</protein>
<comment type="caution">
    <text evidence="1">The sequence shown here is derived from an EMBL/GenBank/DDBJ whole genome shotgun (WGS) entry which is preliminary data.</text>
</comment>
<reference evidence="1 2" key="1">
    <citation type="submission" date="2018-06" db="EMBL/GenBank/DDBJ databases">
        <title>Genomic Encyclopedia of Archaeal and Bacterial Type Strains, Phase II (KMG-II): from individual species to whole genera.</title>
        <authorList>
            <person name="Goeker M."/>
        </authorList>
    </citation>
    <scope>NUCLEOTIDE SEQUENCE [LARGE SCALE GENOMIC DNA]</scope>
    <source>
        <strain evidence="1 2">KACC 16626</strain>
    </source>
</reference>
<evidence type="ECO:0008006" key="3">
    <source>
        <dbReference type="Google" id="ProtNLM"/>
    </source>
</evidence>